<name>A0A072VLV8_MEDTR</name>
<dbReference type="HOGENOM" id="CLU_202092_0_0_1"/>
<dbReference type="Proteomes" id="UP000002051">
    <property type="component" value="Unassembled WGS sequence"/>
</dbReference>
<dbReference type="AlphaFoldDB" id="A0A072VLV8"/>
<reference evidence="1 3" key="1">
    <citation type="journal article" date="2011" name="Nature">
        <title>The Medicago genome provides insight into the evolution of rhizobial symbioses.</title>
        <authorList>
            <person name="Young N.D."/>
            <person name="Debelle F."/>
            <person name="Oldroyd G.E."/>
            <person name="Geurts R."/>
            <person name="Cannon S.B."/>
            <person name="Udvardi M.K."/>
            <person name="Benedito V.A."/>
            <person name="Mayer K.F."/>
            <person name="Gouzy J."/>
            <person name="Schoof H."/>
            <person name="Van de Peer Y."/>
            <person name="Proost S."/>
            <person name="Cook D.R."/>
            <person name="Meyers B.C."/>
            <person name="Spannagl M."/>
            <person name="Cheung F."/>
            <person name="De Mita S."/>
            <person name="Krishnakumar V."/>
            <person name="Gundlach H."/>
            <person name="Zhou S."/>
            <person name="Mudge J."/>
            <person name="Bharti A.K."/>
            <person name="Murray J.D."/>
            <person name="Naoumkina M.A."/>
            <person name="Rosen B."/>
            <person name="Silverstein K.A."/>
            <person name="Tang H."/>
            <person name="Rombauts S."/>
            <person name="Zhao P.X."/>
            <person name="Zhou P."/>
            <person name="Barbe V."/>
            <person name="Bardou P."/>
            <person name="Bechner M."/>
            <person name="Bellec A."/>
            <person name="Berger A."/>
            <person name="Berges H."/>
            <person name="Bidwell S."/>
            <person name="Bisseling T."/>
            <person name="Choisne N."/>
            <person name="Couloux A."/>
            <person name="Denny R."/>
            <person name="Deshpande S."/>
            <person name="Dai X."/>
            <person name="Doyle J.J."/>
            <person name="Dudez A.M."/>
            <person name="Farmer A.D."/>
            <person name="Fouteau S."/>
            <person name="Franken C."/>
            <person name="Gibelin C."/>
            <person name="Gish J."/>
            <person name="Goldstein S."/>
            <person name="Gonzalez A.J."/>
            <person name="Green P.J."/>
            <person name="Hallab A."/>
            <person name="Hartog M."/>
            <person name="Hua A."/>
            <person name="Humphray S.J."/>
            <person name="Jeong D.H."/>
            <person name="Jing Y."/>
            <person name="Jocker A."/>
            <person name="Kenton S.M."/>
            <person name="Kim D.J."/>
            <person name="Klee K."/>
            <person name="Lai H."/>
            <person name="Lang C."/>
            <person name="Lin S."/>
            <person name="Macmil S.L."/>
            <person name="Magdelenat G."/>
            <person name="Matthews L."/>
            <person name="McCorrison J."/>
            <person name="Monaghan E.L."/>
            <person name="Mun J.H."/>
            <person name="Najar F.Z."/>
            <person name="Nicholson C."/>
            <person name="Noirot C."/>
            <person name="O'Bleness M."/>
            <person name="Paule C.R."/>
            <person name="Poulain J."/>
            <person name="Prion F."/>
            <person name="Qin B."/>
            <person name="Qu C."/>
            <person name="Retzel E.F."/>
            <person name="Riddle C."/>
            <person name="Sallet E."/>
            <person name="Samain S."/>
            <person name="Samson N."/>
            <person name="Sanders I."/>
            <person name="Saurat O."/>
            <person name="Scarpelli C."/>
            <person name="Schiex T."/>
            <person name="Segurens B."/>
            <person name="Severin A.J."/>
            <person name="Sherrier D.J."/>
            <person name="Shi R."/>
            <person name="Sims S."/>
            <person name="Singer S.R."/>
            <person name="Sinharoy S."/>
            <person name="Sterck L."/>
            <person name="Viollet A."/>
            <person name="Wang B.B."/>
            <person name="Wang K."/>
            <person name="Wang M."/>
            <person name="Wang X."/>
            <person name="Warfsmann J."/>
            <person name="Weissenbach J."/>
            <person name="White D.D."/>
            <person name="White J.D."/>
            <person name="Wiley G.B."/>
            <person name="Wincker P."/>
            <person name="Xing Y."/>
            <person name="Yang L."/>
            <person name="Yao Z."/>
            <person name="Ying F."/>
            <person name="Zhai J."/>
            <person name="Zhou L."/>
            <person name="Zuber A."/>
            <person name="Denarie J."/>
            <person name="Dixon R.A."/>
            <person name="May G.D."/>
            <person name="Schwartz D.C."/>
            <person name="Rogers J."/>
            <person name="Quetier F."/>
            <person name="Town C.D."/>
            <person name="Roe B.A."/>
        </authorList>
    </citation>
    <scope>NUCLEOTIDE SEQUENCE [LARGE SCALE GENOMIC DNA]</scope>
    <source>
        <strain evidence="1">A17</strain>
        <strain evidence="2 3">cv. Jemalong A17</strain>
    </source>
</reference>
<evidence type="ECO:0000313" key="3">
    <source>
        <dbReference type="Proteomes" id="UP000002051"/>
    </source>
</evidence>
<organism evidence="1 3">
    <name type="scientific">Medicago truncatula</name>
    <name type="common">Barrel medic</name>
    <name type="synonym">Medicago tribuloides</name>
    <dbReference type="NCBI Taxonomy" id="3880"/>
    <lineage>
        <taxon>Eukaryota</taxon>
        <taxon>Viridiplantae</taxon>
        <taxon>Streptophyta</taxon>
        <taxon>Embryophyta</taxon>
        <taxon>Tracheophyta</taxon>
        <taxon>Spermatophyta</taxon>
        <taxon>Magnoliopsida</taxon>
        <taxon>eudicotyledons</taxon>
        <taxon>Gunneridae</taxon>
        <taxon>Pentapetalae</taxon>
        <taxon>rosids</taxon>
        <taxon>fabids</taxon>
        <taxon>Fabales</taxon>
        <taxon>Fabaceae</taxon>
        <taxon>Papilionoideae</taxon>
        <taxon>50 kb inversion clade</taxon>
        <taxon>NPAAA clade</taxon>
        <taxon>Hologalegina</taxon>
        <taxon>IRL clade</taxon>
        <taxon>Trifolieae</taxon>
        <taxon>Medicago</taxon>
    </lineage>
</organism>
<evidence type="ECO:0000313" key="1">
    <source>
        <dbReference type="EMBL" id="KEH42368.1"/>
    </source>
</evidence>
<dbReference type="EMBL" id="CM001217">
    <property type="protein sequence ID" value="KEH42368.1"/>
    <property type="molecule type" value="Genomic_DNA"/>
</dbReference>
<gene>
    <name evidence="1" type="ordered locus">MTR_1g068865</name>
</gene>
<reference evidence="1 3" key="2">
    <citation type="journal article" date="2014" name="BMC Genomics">
        <title>An improved genome release (version Mt4.0) for the model legume Medicago truncatula.</title>
        <authorList>
            <person name="Tang H."/>
            <person name="Krishnakumar V."/>
            <person name="Bidwell S."/>
            <person name="Rosen B."/>
            <person name="Chan A."/>
            <person name="Zhou S."/>
            <person name="Gentzbittel L."/>
            <person name="Childs K.L."/>
            <person name="Yandell M."/>
            <person name="Gundlach H."/>
            <person name="Mayer K.F."/>
            <person name="Schwartz D.C."/>
            <person name="Town C.D."/>
        </authorList>
    </citation>
    <scope>GENOME REANNOTATION</scope>
    <source>
        <strain evidence="1">A17</strain>
        <strain evidence="2 3">cv. Jemalong A17</strain>
    </source>
</reference>
<dbReference type="EnsemblPlants" id="KEH42368">
    <property type="protein sequence ID" value="KEH42368"/>
    <property type="gene ID" value="MTR_1g068865"/>
</dbReference>
<proteinExistence type="predicted"/>
<sequence>MTKSIIRNNLLQLRIKGSSFTPLQFQFKSLGQEVIPIRKIHASHRSKFLHNNVFILKYIDTTTRLNSLNISK</sequence>
<evidence type="ECO:0000313" key="2">
    <source>
        <dbReference type="EnsemblPlants" id="KEH42368"/>
    </source>
</evidence>
<protein>
    <submittedName>
        <fullName evidence="1 2">Uncharacterized protein</fullName>
    </submittedName>
</protein>
<keyword evidence="3" id="KW-1185">Reference proteome</keyword>
<accession>A0A072VLV8</accession>
<reference evidence="2" key="3">
    <citation type="submission" date="2015-04" db="UniProtKB">
        <authorList>
            <consortium name="EnsemblPlants"/>
        </authorList>
    </citation>
    <scope>IDENTIFICATION</scope>
    <source>
        <strain evidence="2">cv. Jemalong A17</strain>
    </source>
</reference>